<accession>A0A1F8EKK4</accession>
<dbReference type="AlphaFoldDB" id="A0A1F8EKK4"/>
<evidence type="ECO:0000313" key="1">
    <source>
        <dbReference type="EMBL" id="OGN01377.1"/>
    </source>
</evidence>
<comment type="caution">
    <text evidence="1">The sequence shown here is derived from an EMBL/GenBank/DDBJ whole genome shotgun (WGS) entry which is preliminary data.</text>
</comment>
<name>A0A1F8EKK4_9BACT</name>
<dbReference type="Proteomes" id="UP000177117">
    <property type="component" value="Unassembled WGS sequence"/>
</dbReference>
<dbReference type="EMBL" id="MGJD01000006">
    <property type="protein sequence ID" value="OGN01377.1"/>
    <property type="molecule type" value="Genomic_DNA"/>
</dbReference>
<protein>
    <submittedName>
        <fullName evidence="1">Uncharacterized protein</fullName>
    </submittedName>
</protein>
<gene>
    <name evidence="1" type="ORF">A2650_00640</name>
</gene>
<sequence length="99" mass="11590">MAWKKLIKKSDIWNFEENGDLEGEYVGVKENQGKNGSNMYFVKKEDGKEVSFWGNTLLDNHLKEMAVGTKLQIKFLGFVMSEKTGREYKNFEIETWEND</sequence>
<reference evidence="1 2" key="1">
    <citation type="journal article" date="2016" name="Nat. Commun.">
        <title>Thousands of microbial genomes shed light on interconnected biogeochemical processes in an aquifer system.</title>
        <authorList>
            <person name="Anantharaman K."/>
            <person name="Brown C.T."/>
            <person name="Hug L.A."/>
            <person name="Sharon I."/>
            <person name="Castelle C.J."/>
            <person name="Probst A.J."/>
            <person name="Thomas B.C."/>
            <person name="Singh A."/>
            <person name="Wilkins M.J."/>
            <person name="Karaoz U."/>
            <person name="Brodie E.L."/>
            <person name="Williams K.H."/>
            <person name="Hubbard S.S."/>
            <person name="Banfield J.F."/>
        </authorList>
    </citation>
    <scope>NUCLEOTIDE SEQUENCE [LARGE SCALE GENOMIC DNA]</scope>
</reference>
<proteinExistence type="predicted"/>
<evidence type="ECO:0000313" key="2">
    <source>
        <dbReference type="Proteomes" id="UP000177117"/>
    </source>
</evidence>
<organism evidence="1 2">
    <name type="scientific">Candidatus Yanofskybacteria bacterium RIFCSPHIGHO2_01_FULL_41_53</name>
    <dbReference type="NCBI Taxonomy" id="1802663"/>
    <lineage>
        <taxon>Bacteria</taxon>
        <taxon>Candidatus Yanofskyibacteriota</taxon>
    </lineage>
</organism>